<organism evidence="2">
    <name type="scientific">Ralstonia pickettii (strain 12D)</name>
    <dbReference type="NCBI Taxonomy" id="428406"/>
    <lineage>
        <taxon>Bacteria</taxon>
        <taxon>Pseudomonadati</taxon>
        <taxon>Pseudomonadota</taxon>
        <taxon>Betaproteobacteria</taxon>
        <taxon>Burkholderiales</taxon>
        <taxon>Burkholderiaceae</taxon>
        <taxon>Ralstonia</taxon>
    </lineage>
</organism>
<keyword evidence="2" id="KW-0614">Plasmid</keyword>
<dbReference type="AlphaFoldDB" id="C6BQ35"/>
<geneLocation type="plasmid" evidence="2">
    <name>pRp12D01</name>
</geneLocation>
<feature type="domain" description="Immunity protein 52" evidence="1">
    <location>
        <begin position="149"/>
        <end position="233"/>
    </location>
</feature>
<dbReference type="KEGG" id="rpf:Rpic12D_5075"/>
<evidence type="ECO:0000313" key="2">
    <source>
        <dbReference type="EMBL" id="ACS66309.1"/>
    </source>
</evidence>
<reference evidence="2" key="1">
    <citation type="submission" date="2009-06" db="EMBL/GenBank/DDBJ databases">
        <title>Complete sequence plasmid 1 of Ralstonia pickettii 12D.</title>
        <authorList>
            <consortium name="US DOE Joint Genome Institute"/>
            <person name="Lucas S."/>
            <person name="Copeland A."/>
            <person name="Lapidus A."/>
            <person name="Glavina del Rio T."/>
            <person name="Dalin E."/>
            <person name="Tice H."/>
            <person name="Bruce D."/>
            <person name="Goodwin L."/>
            <person name="Pitluck S."/>
            <person name="Sims D."/>
            <person name="Meincke L."/>
            <person name="Brettin T."/>
            <person name="Detter J.C."/>
            <person name="Han C."/>
            <person name="Larimer F."/>
            <person name="Land M."/>
            <person name="Hauser L."/>
            <person name="Kyrpides N."/>
            <person name="Ovchinnikova G."/>
            <person name="Marsh T."/>
            <person name="Richardson P."/>
        </authorList>
    </citation>
    <scope>NUCLEOTIDE SEQUENCE [LARGE SCALE GENOMIC DNA]</scope>
    <source>
        <plasmid evidence="2">12D</plasmid>
        <plasmid evidence="2">pRp12D01</plasmid>
    </source>
</reference>
<dbReference type="EMBL" id="CP001646">
    <property type="protein sequence ID" value="ACS66309.1"/>
    <property type="molecule type" value="Genomic_DNA"/>
</dbReference>
<accession>C6BQ35</accession>
<protein>
    <recommendedName>
        <fullName evidence="1">Immunity protein 52 domain-containing protein</fullName>
    </recommendedName>
</protein>
<evidence type="ECO:0000259" key="1">
    <source>
        <dbReference type="Pfam" id="PF15579"/>
    </source>
</evidence>
<gene>
    <name evidence="2" type="ordered locus">Rpic12D_5075</name>
</gene>
<dbReference type="HOGENOM" id="CLU_103659_0_0_4"/>
<name>C6BQ35_RALP1</name>
<dbReference type="InterPro" id="IPR028969">
    <property type="entry name" value="Imm52"/>
</dbReference>
<proteinExistence type="predicted"/>
<sequence>MNITSTFRLDQQTLPTEDAQLRDLWRVGQLLIPLGYPLNAWHPPADTPENSLLNEAFNDAGPTSAAVSILRAEKQEKELPGWREASVWNGIEGAGGVLFKSALTVTPKPFRCSFELSSKRVDAFSRKELVLPLVLGVLDIWPAMTLEVHPYKYSTQQQVFPDRPGVGWMLYLPKVLTVQQVPEAGALIPVMDGKKQRGTVVVSVADEPFSSDNPEHVKIANQIEVRLVDQDLLPRYSEL</sequence>
<dbReference type="Pfam" id="PF15579">
    <property type="entry name" value="Imm52"/>
    <property type="match status" value="1"/>
</dbReference>